<evidence type="ECO:0000256" key="2">
    <source>
        <dbReference type="ARBA" id="ARBA00023163"/>
    </source>
</evidence>
<organism evidence="4 5">
    <name type="scientific">Streptomyces acidicola</name>
    <dbReference type="NCBI Taxonomy" id="2596892"/>
    <lineage>
        <taxon>Bacteria</taxon>
        <taxon>Bacillati</taxon>
        <taxon>Actinomycetota</taxon>
        <taxon>Actinomycetes</taxon>
        <taxon>Kitasatosporales</taxon>
        <taxon>Streptomycetaceae</taxon>
        <taxon>Streptomyces</taxon>
    </lineage>
</organism>
<dbReference type="Gene3D" id="1.10.10.1320">
    <property type="entry name" value="Anti-sigma factor, zinc-finger domain"/>
    <property type="match status" value="1"/>
</dbReference>
<reference evidence="4 5" key="1">
    <citation type="submission" date="2019-09" db="EMBL/GenBank/DDBJ databases">
        <authorList>
            <person name="Duangmal K."/>
            <person name="Teo W.F.A."/>
            <person name="Lipun K."/>
        </authorList>
    </citation>
    <scope>NUCLEOTIDE SEQUENCE [LARGE SCALE GENOMIC DNA]</scope>
    <source>
        <strain evidence="4 5">K1PN6</strain>
    </source>
</reference>
<comment type="caution">
    <text evidence="4">The sequence shown here is derived from an EMBL/GenBank/DDBJ whole genome shotgun (WGS) entry which is preliminary data.</text>
</comment>
<evidence type="ECO:0000256" key="1">
    <source>
        <dbReference type="ARBA" id="ARBA00023015"/>
    </source>
</evidence>
<evidence type="ECO:0000313" key="5">
    <source>
        <dbReference type="Proteomes" id="UP000373149"/>
    </source>
</evidence>
<keyword evidence="2" id="KW-0804">Transcription</keyword>
<name>A0A5N8WTL3_9ACTN</name>
<protein>
    <submittedName>
        <fullName evidence="4">Zf-HC2 domain-containing protein</fullName>
    </submittedName>
</protein>
<keyword evidence="1" id="KW-0805">Transcription regulation</keyword>
<dbReference type="AlphaFoldDB" id="A0A5N8WTL3"/>
<proteinExistence type="predicted"/>
<gene>
    <name evidence="4" type="ORF">FPZ41_15410</name>
</gene>
<sequence>MSCAQVLRVLQEYLDGETDDVTARRVRAHLDGCRDCGLEARTYREIKNALVRQEQPDARAVARLRGFGESLLDPAPGDQHDRTPGG</sequence>
<dbReference type="EMBL" id="VMNX01000047">
    <property type="protein sequence ID" value="MPY49878.1"/>
    <property type="molecule type" value="Genomic_DNA"/>
</dbReference>
<evidence type="ECO:0000313" key="4">
    <source>
        <dbReference type="EMBL" id="MPY49878.1"/>
    </source>
</evidence>
<keyword evidence="5" id="KW-1185">Reference proteome</keyword>
<accession>A0A5N8WTL3</accession>
<dbReference type="Pfam" id="PF13490">
    <property type="entry name" value="zf-HC2"/>
    <property type="match status" value="1"/>
</dbReference>
<feature type="domain" description="Putative zinc-finger" evidence="3">
    <location>
        <begin position="3"/>
        <end position="36"/>
    </location>
</feature>
<dbReference type="InterPro" id="IPR027383">
    <property type="entry name" value="Znf_put"/>
</dbReference>
<evidence type="ECO:0000259" key="3">
    <source>
        <dbReference type="Pfam" id="PF13490"/>
    </source>
</evidence>
<dbReference type="InterPro" id="IPR041916">
    <property type="entry name" value="Anti_sigma_zinc_sf"/>
</dbReference>
<dbReference type="Proteomes" id="UP000373149">
    <property type="component" value="Unassembled WGS sequence"/>
</dbReference>
<dbReference type="RefSeq" id="WP_152862975.1">
    <property type="nucleotide sequence ID" value="NZ_VMNX01000047.1"/>
</dbReference>